<name>A0A8R7NXA1_TRIUA</name>
<dbReference type="EnsemblPlants" id="TuG1812G0100001126.01.T01">
    <property type="protein sequence ID" value="TuG1812G0100001126.01.T01"/>
    <property type="gene ID" value="TuG1812G0100001126.01"/>
</dbReference>
<dbReference type="Proteomes" id="UP000015106">
    <property type="component" value="Chromosome 1"/>
</dbReference>
<reference evidence="2" key="1">
    <citation type="journal article" date="2013" name="Nature">
        <title>Draft genome of the wheat A-genome progenitor Triticum urartu.</title>
        <authorList>
            <person name="Ling H.Q."/>
            <person name="Zhao S."/>
            <person name="Liu D."/>
            <person name="Wang J."/>
            <person name="Sun H."/>
            <person name="Zhang C."/>
            <person name="Fan H."/>
            <person name="Li D."/>
            <person name="Dong L."/>
            <person name="Tao Y."/>
            <person name="Gao C."/>
            <person name="Wu H."/>
            <person name="Li Y."/>
            <person name="Cui Y."/>
            <person name="Guo X."/>
            <person name="Zheng S."/>
            <person name="Wang B."/>
            <person name="Yu K."/>
            <person name="Liang Q."/>
            <person name="Yang W."/>
            <person name="Lou X."/>
            <person name="Chen J."/>
            <person name="Feng M."/>
            <person name="Jian J."/>
            <person name="Zhang X."/>
            <person name="Luo G."/>
            <person name="Jiang Y."/>
            <person name="Liu J."/>
            <person name="Wang Z."/>
            <person name="Sha Y."/>
            <person name="Zhang B."/>
            <person name="Wu H."/>
            <person name="Tang D."/>
            <person name="Shen Q."/>
            <person name="Xue P."/>
            <person name="Zou S."/>
            <person name="Wang X."/>
            <person name="Liu X."/>
            <person name="Wang F."/>
            <person name="Yang Y."/>
            <person name="An X."/>
            <person name="Dong Z."/>
            <person name="Zhang K."/>
            <person name="Zhang X."/>
            <person name="Luo M.C."/>
            <person name="Dvorak J."/>
            <person name="Tong Y."/>
            <person name="Wang J."/>
            <person name="Yang H."/>
            <person name="Li Z."/>
            <person name="Wang D."/>
            <person name="Zhang A."/>
            <person name="Wang J."/>
        </authorList>
    </citation>
    <scope>NUCLEOTIDE SEQUENCE</scope>
    <source>
        <strain evidence="2">cv. G1812</strain>
    </source>
</reference>
<evidence type="ECO:0000313" key="1">
    <source>
        <dbReference type="EnsemblPlants" id="TuG1812G0100001126.01.T01"/>
    </source>
</evidence>
<organism evidence="1 2">
    <name type="scientific">Triticum urartu</name>
    <name type="common">Red wild einkorn</name>
    <name type="synonym">Crithodium urartu</name>
    <dbReference type="NCBI Taxonomy" id="4572"/>
    <lineage>
        <taxon>Eukaryota</taxon>
        <taxon>Viridiplantae</taxon>
        <taxon>Streptophyta</taxon>
        <taxon>Embryophyta</taxon>
        <taxon>Tracheophyta</taxon>
        <taxon>Spermatophyta</taxon>
        <taxon>Magnoliopsida</taxon>
        <taxon>Liliopsida</taxon>
        <taxon>Poales</taxon>
        <taxon>Poaceae</taxon>
        <taxon>BOP clade</taxon>
        <taxon>Pooideae</taxon>
        <taxon>Triticodae</taxon>
        <taxon>Triticeae</taxon>
        <taxon>Triticinae</taxon>
        <taxon>Triticum</taxon>
    </lineage>
</organism>
<sequence>MFSEATSRGTWDMRCYLIILQPLFPPDLLLLSHPQLLLELLLNNRVRFISAALLPFM</sequence>
<protein>
    <submittedName>
        <fullName evidence="1">Uncharacterized protein</fullName>
    </submittedName>
</protein>
<accession>A0A8R7NXA1</accession>
<dbReference type="AlphaFoldDB" id="A0A8R7NXA1"/>
<proteinExistence type="predicted"/>
<reference evidence="1" key="3">
    <citation type="submission" date="2022-06" db="UniProtKB">
        <authorList>
            <consortium name="EnsemblPlants"/>
        </authorList>
    </citation>
    <scope>IDENTIFICATION</scope>
</reference>
<keyword evidence="2" id="KW-1185">Reference proteome</keyword>
<dbReference type="Gramene" id="TuG1812G0100001126.01.T01">
    <property type="protein sequence ID" value="TuG1812G0100001126.01.T01"/>
    <property type="gene ID" value="TuG1812G0100001126.01"/>
</dbReference>
<evidence type="ECO:0000313" key="2">
    <source>
        <dbReference type="Proteomes" id="UP000015106"/>
    </source>
</evidence>
<reference evidence="1" key="2">
    <citation type="submission" date="2018-03" db="EMBL/GenBank/DDBJ databases">
        <title>The Triticum urartu genome reveals the dynamic nature of wheat genome evolution.</title>
        <authorList>
            <person name="Ling H."/>
            <person name="Ma B."/>
            <person name="Shi X."/>
            <person name="Liu H."/>
            <person name="Dong L."/>
            <person name="Sun H."/>
            <person name="Cao Y."/>
            <person name="Gao Q."/>
            <person name="Zheng S."/>
            <person name="Li Y."/>
            <person name="Yu Y."/>
            <person name="Du H."/>
            <person name="Qi M."/>
            <person name="Li Y."/>
            <person name="Yu H."/>
            <person name="Cui Y."/>
            <person name="Wang N."/>
            <person name="Chen C."/>
            <person name="Wu H."/>
            <person name="Zhao Y."/>
            <person name="Zhang J."/>
            <person name="Li Y."/>
            <person name="Zhou W."/>
            <person name="Zhang B."/>
            <person name="Hu W."/>
            <person name="Eijk M."/>
            <person name="Tang J."/>
            <person name="Witsenboer H."/>
            <person name="Zhao S."/>
            <person name="Li Z."/>
            <person name="Zhang A."/>
            <person name="Wang D."/>
            <person name="Liang C."/>
        </authorList>
    </citation>
    <scope>NUCLEOTIDE SEQUENCE [LARGE SCALE GENOMIC DNA]</scope>
    <source>
        <strain evidence="1">cv. G1812</strain>
    </source>
</reference>